<dbReference type="EMBL" id="JADFTS010000004">
    <property type="protein sequence ID" value="KAF9608319.1"/>
    <property type="molecule type" value="Genomic_DNA"/>
</dbReference>
<accession>A0A835LYZ7</accession>
<dbReference type="Proteomes" id="UP000631114">
    <property type="component" value="Unassembled WGS sequence"/>
</dbReference>
<evidence type="ECO:0000313" key="1">
    <source>
        <dbReference type="EMBL" id="KAF9608319.1"/>
    </source>
</evidence>
<comment type="caution">
    <text evidence="1">The sequence shown here is derived from an EMBL/GenBank/DDBJ whole genome shotgun (WGS) entry which is preliminary data.</text>
</comment>
<dbReference type="OrthoDB" id="782148at2759"/>
<reference evidence="1 2" key="1">
    <citation type="submission" date="2020-10" db="EMBL/GenBank/DDBJ databases">
        <title>The Coptis chinensis genome and diversification of protoberbering-type alkaloids.</title>
        <authorList>
            <person name="Wang B."/>
            <person name="Shu S."/>
            <person name="Song C."/>
            <person name="Liu Y."/>
        </authorList>
    </citation>
    <scope>NUCLEOTIDE SEQUENCE [LARGE SCALE GENOMIC DNA]</scope>
    <source>
        <strain evidence="1">HL-2020</strain>
        <tissue evidence="1">Leaf</tissue>
    </source>
</reference>
<evidence type="ECO:0000313" key="2">
    <source>
        <dbReference type="Proteomes" id="UP000631114"/>
    </source>
</evidence>
<name>A0A835LYZ7_9MAGN</name>
<dbReference type="AlphaFoldDB" id="A0A835LYZ7"/>
<proteinExistence type="predicted"/>
<organism evidence="1 2">
    <name type="scientific">Coptis chinensis</name>
    <dbReference type="NCBI Taxonomy" id="261450"/>
    <lineage>
        <taxon>Eukaryota</taxon>
        <taxon>Viridiplantae</taxon>
        <taxon>Streptophyta</taxon>
        <taxon>Embryophyta</taxon>
        <taxon>Tracheophyta</taxon>
        <taxon>Spermatophyta</taxon>
        <taxon>Magnoliopsida</taxon>
        <taxon>Ranunculales</taxon>
        <taxon>Ranunculaceae</taxon>
        <taxon>Coptidoideae</taxon>
        <taxon>Coptis</taxon>
    </lineage>
</organism>
<sequence length="244" mass="26919">MLKVNKLSAGWPPWLKVSFFGEAIQGWIPLRVDSFEKLEKICVVVSRTTYAPEDIILDSAGVKVTAIVHTNMPYAYEGSAVGRWVRVAQPLHLQQGYNELALLSSSIIVPYTSSHKLISPHQTPWMGVQAKVESHGHPALGFSMMFEETQKTLSTQVELVSRNSNDMVEVKHIVTLHPDVLSSEVVMTNYRSSALELTGSLLSHLSISSPDATYAVGLEGSNKFSKPPFVSDYTIIPTVYSSNK</sequence>
<protein>
    <submittedName>
        <fullName evidence="1">Uncharacterized protein</fullName>
    </submittedName>
</protein>
<keyword evidence="2" id="KW-1185">Reference proteome</keyword>
<gene>
    <name evidence="1" type="ORF">IFM89_009009</name>
</gene>